<accession>A0AAV9GTZ4</accession>
<organism evidence="2 3">
    <name type="scientific">Podospora aff. communis PSN243</name>
    <dbReference type="NCBI Taxonomy" id="3040156"/>
    <lineage>
        <taxon>Eukaryota</taxon>
        <taxon>Fungi</taxon>
        <taxon>Dikarya</taxon>
        <taxon>Ascomycota</taxon>
        <taxon>Pezizomycotina</taxon>
        <taxon>Sordariomycetes</taxon>
        <taxon>Sordariomycetidae</taxon>
        <taxon>Sordariales</taxon>
        <taxon>Podosporaceae</taxon>
        <taxon>Podospora</taxon>
    </lineage>
</organism>
<protein>
    <submittedName>
        <fullName evidence="2">Uncharacterized protein</fullName>
    </submittedName>
</protein>
<name>A0AAV9GTZ4_9PEZI</name>
<feature type="compositionally biased region" description="Polar residues" evidence="1">
    <location>
        <begin position="159"/>
        <end position="170"/>
    </location>
</feature>
<sequence length="333" mass="36305">MFKITFSPNMCVQQSRPKQVSGFPVSVGCSLGWVRVRHRGGCPLSPGSVTTGLFGLGSKGSTICTRAISNTRKDKQGLLSCSSASLPAAARLVSGEGCCLQKRRGVTSGANPNHQQNRLVIKISSSSCLSKQRFCRHSFIDLSMPPFVPTKQHHDKARNPTSKQQTPNATQRKHHHHTNQSRSQPSISDQSLPLPALSRPTERITETHHSRRTLTPRQTNQIKAVIRNGRFAHHISRHLRISCAVQPSKAGVLCVAVLQSGGRGLKADLSVSSGLLSQRACYLKAERESCRVGFVMHQMRLDVRTSRVGWALGMGTEVLRGVEFGSSKGACEC</sequence>
<dbReference type="EMBL" id="MU865928">
    <property type="protein sequence ID" value="KAK4451454.1"/>
    <property type="molecule type" value="Genomic_DNA"/>
</dbReference>
<evidence type="ECO:0000313" key="3">
    <source>
        <dbReference type="Proteomes" id="UP001321760"/>
    </source>
</evidence>
<evidence type="ECO:0000256" key="1">
    <source>
        <dbReference type="SAM" id="MobiDB-lite"/>
    </source>
</evidence>
<evidence type="ECO:0000313" key="2">
    <source>
        <dbReference type="EMBL" id="KAK4451454.1"/>
    </source>
</evidence>
<comment type="caution">
    <text evidence="2">The sequence shown here is derived from an EMBL/GenBank/DDBJ whole genome shotgun (WGS) entry which is preliminary data.</text>
</comment>
<feature type="region of interest" description="Disordered" evidence="1">
    <location>
        <begin position="146"/>
        <end position="220"/>
    </location>
</feature>
<dbReference type="PROSITE" id="PS51257">
    <property type="entry name" value="PROKAR_LIPOPROTEIN"/>
    <property type="match status" value="1"/>
</dbReference>
<dbReference type="AlphaFoldDB" id="A0AAV9GTZ4"/>
<gene>
    <name evidence="2" type="ORF">QBC34DRAFT_55912</name>
</gene>
<keyword evidence="3" id="KW-1185">Reference proteome</keyword>
<reference evidence="2" key="1">
    <citation type="journal article" date="2023" name="Mol. Phylogenet. Evol.">
        <title>Genome-scale phylogeny and comparative genomics of the fungal order Sordariales.</title>
        <authorList>
            <person name="Hensen N."/>
            <person name="Bonometti L."/>
            <person name="Westerberg I."/>
            <person name="Brannstrom I.O."/>
            <person name="Guillou S."/>
            <person name="Cros-Aarteil S."/>
            <person name="Calhoun S."/>
            <person name="Haridas S."/>
            <person name="Kuo A."/>
            <person name="Mondo S."/>
            <person name="Pangilinan J."/>
            <person name="Riley R."/>
            <person name="LaButti K."/>
            <person name="Andreopoulos B."/>
            <person name="Lipzen A."/>
            <person name="Chen C."/>
            <person name="Yan M."/>
            <person name="Daum C."/>
            <person name="Ng V."/>
            <person name="Clum A."/>
            <person name="Steindorff A."/>
            <person name="Ohm R.A."/>
            <person name="Martin F."/>
            <person name="Silar P."/>
            <person name="Natvig D.O."/>
            <person name="Lalanne C."/>
            <person name="Gautier V."/>
            <person name="Ament-Velasquez S.L."/>
            <person name="Kruys A."/>
            <person name="Hutchinson M.I."/>
            <person name="Powell A.J."/>
            <person name="Barry K."/>
            <person name="Miller A.N."/>
            <person name="Grigoriev I.V."/>
            <person name="Debuchy R."/>
            <person name="Gladieux P."/>
            <person name="Hiltunen Thoren M."/>
            <person name="Johannesson H."/>
        </authorList>
    </citation>
    <scope>NUCLEOTIDE SEQUENCE</scope>
    <source>
        <strain evidence="2">PSN243</strain>
    </source>
</reference>
<proteinExistence type="predicted"/>
<reference evidence="2" key="2">
    <citation type="submission" date="2023-05" db="EMBL/GenBank/DDBJ databases">
        <authorList>
            <consortium name="Lawrence Berkeley National Laboratory"/>
            <person name="Steindorff A."/>
            <person name="Hensen N."/>
            <person name="Bonometti L."/>
            <person name="Westerberg I."/>
            <person name="Brannstrom I.O."/>
            <person name="Guillou S."/>
            <person name="Cros-Aarteil S."/>
            <person name="Calhoun S."/>
            <person name="Haridas S."/>
            <person name="Kuo A."/>
            <person name="Mondo S."/>
            <person name="Pangilinan J."/>
            <person name="Riley R."/>
            <person name="Labutti K."/>
            <person name="Andreopoulos B."/>
            <person name="Lipzen A."/>
            <person name="Chen C."/>
            <person name="Yanf M."/>
            <person name="Daum C."/>
            <person name="Ng V."/>
            <person name="Clum A."/>
            <person name="Ohm R."/>
            <person name="Martin F."/>
            <person name="Silar P."/>
            <person name="Natvig D."/>
            <person name="Lalanne C."/>
            <person name="Gautier V."/>
            <person name="Ament-Velasquez S.L."/>
            <person name="Kruys A."/>
            <person name="Hutchinson M.I."/>
            <person name="Powell A.J."/>
            <person name="Barry K."/>
            <person name="Miller A.N."/>
            <person name="Grigoriev I.V."/>
            <person name="Debuchy R."/>
            <person name="Gladieux P."/>
            <person name="Thoren M.H."/>
            <person name="Johannesson H."/>
        </authorList>
    </citation>
    <scope>NUCLEOTIDE SEQUENCE</scope>
    <source>
        <strain evidence="2">PSN243</strain>
    </source>
</reference>
<dbReference type="Proteomes" id="UP001321760">
    <property type="component" value="Unassembled WGS sequence"/>
</dbReference>
<feature type="compositionally biased region" description="Polar residues" evidence="1">
    <location>
        <begin position="180"/>
        <end position="191"/>
    </location>
</feature>